<dbReference type="SMART" id="SM00028">
    <property type="entry name" value="TPR"/>
    <property type="match status" value="6"/>
</dbReference>
<evidence type="ECO:0000256" key="5">
    <source>
        <dbReference type="PROSITE-ProRule" id="PRU00339"/>
    </source>
</evidence>
<keyword evidence="7" id="KW-0614">Plasmid</keyword>
<feature type="repeat" description="TPR" evidence="5">
    <location>
        <begin position="332"/>
        <end position="365"/>
    </location>
</feature>
<feature type="repeat" description="TPR" evidence="5">
    <location>
        <begin position="298"/>
        <end position="331"/>
    </location>
</feature>
<dbReference type="Gene3D" id="3.40.50.300">
    <property type="entry name" value="P-loop containing nucleotide triphosphate hydrolases"/>
    <property type="match status" value="1"/>
</dbReference>
<evidence type="ECO:0000256" key="2">
    <source>
        <dbReference type="ARBA" id="ARBA00022448"/>
    </source>
</evidence>
<keyword evidence="2" id="KW-0813">Transport</keyword>
<dbReference type="PANTHER" id="PTHR46743">
    <property type="entry name" value="TEICHOIC ACIDS EXPORT ATP-BINDING PROTEIN TAGH"/>
    <property type="match status" value="1"/>
</dbReference>
<dbReference type="InterPro" id="IPR017871">
    <property type="entry name" value="ABC_transporter-like_CS"/>
</dbReference>
<dbReference type="Proteomes" id="UP000234530">
    <property type="component" value="Plasmid pPZ04"/>
</dbReference>
<dbReference type="InterPro" id="IPR003439">
    <property type="entry name" value="ABC_transporter-like_ATP-bd"/>
</dbReference>
<dbReference type="PROSITE" id="PS00211">
    <property type="entry name" value="ABC_TRANSPORTER_1"/>
    <property type="match status" value="1"/>
</dbReference>
<evidence type="ECO:0000313" key="7">
    <source>
        <dbReference type="EMBL" id="AUH67039.1"/>
    </source>
</evidence>
<evidence type="ECO:0000259" key="6">
    <source>
        <dbReference type="PROSITE" id="PS50893"/>
    </source>
</evidence>
<dbReference type="PANTHER" id="PTHR46743:SF2">
    <property type="entry name" value="TEICHOIC ACIDS EXPORT ATP-BINDING PROTEIN TAGH"/>
    <property type="match status" value="1"/>
</dbReference>
<dbReference type="InterPro" id="IPR015860">
    <property type="entry name" value="ABC_transpr_TagH-like"/>
</dbReference>
<keyword evidence="3" id="KW-0547">Nucleotide-binding</keyword>
<dbReference type="GO" id="GO:0140359">
    <property type="term" value="F:ABC-type transporter activity"/>
    <property type="evidence" value="ECO:0007669"/>
    <property type="project" value="InterPro"/>
</dbReference>
<dbReference type="CDD" id="cd03220">
    <property type="entry name" value="ABC_KpsT_Wzt"/>
    <property type="match status" value="1"/>
</dbReference>
<dbReference type="GO" id="GO:0005524">
    <property type="term" value="F:ATP binding"/>
    <property type="evidence" value="ECO:0007669"/>
    <property type="project" value="UniProtKB-KW"/>
</dbReference>
<comment type="similarity">
    <text evidence="1">Belongs to the ABC transporter superfamily.</text>
</comment>
<dbReference type="PROSITE" id="PS50893">
    <property type="entry name" value="ABC_TRANSPORTER_2"/>
    <property type="match status" value="1"/>
</dbReference>
<feature type="domain" description="ABC transporter" evidence="6">
    <location>
        <begin position="2"/>
        <end position="221"/>
    </location>
</feature>
<sequence length="444" mass="49255">MIEFRHVSKHFDTPHGRKVLLDNFSMVVPSGAKIGLLGRNGAGKSTMIGMISGTVSPNSGRILREGTMSWPMGFTGSFAADITGRQNALFVARIYGVDAESLLGFVQEFAELGGFFDMPVRSYSSGMKARLAFGLSMGLGFDWYLVDEVTAVGDTAFRKKSLEMFRNRLTDAGMIMVSHSTSTLRDYCTSGIVLEGGNGIFFHDIEDAIRQHELNMDNAFVAEIEGGEGNAELLYREAKKRYQNADYLRAEEFLSRALAEQPERADWHALLAEISRRLGVNDAAIDSYRRAVDLQNEPRHRVGLAQVLAAAGRVEEAEQEFQQVLRVDPNNSAATYALGRHRYRQGQFDEAERLLMLTLASDPENAGAHRVLAQLYDARGNHPQALSHHAAVARLLPENTSFLLGYARSQRRNADTFGAEATYRRILSLDPDNSAARTDLERLK</sequence>
<keyword evidence="5" id="KW-0802">TPR repeat</keyword>
<dbReference type="InterPro" id="IPR003593">
    <property type="entry name" value="AAA+_ATPase"/>
</dbReference>
<dbReference type="GO" id="GO:0016887">
    <property type="term" value="F:ATP hydrolysis activity"/>
    <property type="evidence" value="ECO:0007669"/>
    <property type="project" value="InterPro"/>
</dbReference>
<dbReference type="OrthoDB" id="9778870at2"/>
<dbReference type="SUPFAM" id="SSF48452">
    <property type="entry name" value="TPR-like"/>
    <property type="match status" value="1"/>
</dbReference>
<dbReference type="Gene3D" id="1.25.40.10">
    <property type="entry name" value="Tetratricopeptide repeat domain"/>
    <property type="match status" value="2"/>
</dbReference>
<organism evidence="7 8">
    <name type="scientific">Paracoccus zhejiangensis</name>
    <dbReference type="NCBI Taxonomy" id="1077935"/>
    <lineage>
        <taxon>Bacteria</taxon>
        <taxon>Pseudomonadati</taxon>
        <taxon>Pseudomonadota</taxon>
        <taxon>Alphaproteobacteria</taxon>
        <taxon>Rhodobacterales</taxon>
        <taxon>Paracoccaceae</taxon>
        <taxon>Paracoccus</taxon>
    </lineage>
</organism>
<keyword evidence="4" id="KW-0067">ATP-binding</keyword>
<dbReference type="GO" id="GO:0016020">
    <property type="term" value="C:membrane"/>
    <property type="evidence" value="ECO:0007669"/>
    <property type="project" value="InterPro"/>
</dbReference>
<name>A0A2H5F670_9RHOB</name>
<gene>
    <name evidence="7" type="ORF">CX676_22370</name>
</gene>
<keyword evidence="8" id="KW-1185">Reference proteome</keyword>
<dbReference type="PROSITE" id="PS50005">
    <property type="entry name" value="TPR"/>
    <property type="match status" value="2"/>
</dbReference>
<evidence type="ECO:0000256" key="3">
    <source>
        <dbReference type="ARBA" id="ARBA00022741"/>
    </source>
</evidence>
<proteinExistence type="inferred from homology"/>
<dbReference type="AlphaFoldDB" id="A0A2H5F670"/>
<dbReference type="Pfam" id="PF13432">
    <property type="entry name" value="TPR_16"/>
    <property type="match status" value="1"/>
</dbReference>
<dbReference type="InterPro" id="IPR019734">
    <property type="entry name" value="TPR_rpt"/>
</dbReference>
<dbReference type="Pfam" id="PF00005">
    <property type="entry name" value="ABC_tran"/>
    <property type="match status" value="1"/>
</dbReference>
<dbReference type="InterPro" id="IPR050683">
    <property type="entry name" value="Bact_Polysacc_Export_ATP-bd"/>
</dbReference>
<evidence type="ECO:0000256" key="4">
    <source>
        <dbReference type="ARBA" id="ARBA00022840"/>
    </source>
</evidence>
<dbReference type="SUPFAM" id="SSF52540">
    <property type="entry name" value="P-loop containing nucleoside triphosphate hydrolases"/>
    <property type="match status" value="1"/>
</dbReference>
<evidence type="ECO:0000256" key="1">
    <source>
        <dbReference type="ARBA" id="ARBA00005417"/>
    </source>
</evidence>
<reference evidence="7 8" key="1">
    <citation type="journal article" date="2013" name="Antonie Van Leeuwenhoek">
        <title>Paracoccus zhejiangensis sp. nov., isolated from activated sludge in wastewater-treatment system.</title>
        <authorList>
            <person name="Wu Z.G."/>
            <person name="Zhang D.F."/>
            <person name="Liu Y.L."/>
            <person name="Wang F."/>
            <person name="Jiang X."/>
            <person name="Li C."/>
            <person name="Li S.P."/>
            <person name="Hong Q."/>
            <person name="Li W.J."/>
        </authorList>
    </citation>
    <scope>NUCLEOTIDE SEQUENCE [LARGE SCALE GENOMIC DNA]</scope>
    <source>
        <strain evidence="7 8">J6</strain>
        <plasmid evidence="8">Plasmid ppz04</plasmid>
    </source>
</reference>
<dbReference type="SMART" id="SM00382">
    <property type="entry name" value="AAA"/>
    <property type="match status" value="1"/>
</dbReference>
<dbReference type="Pfam" id="PF14559">
    <property type="entry name" value="TPR_19"/>
    <property type="match status" value="1"/>
</dbReference>
<geneLocation type="plasmid" evidence="8">
    <name>ppz04</name>
</geneLocation>
<dbReference type="EMBL" id="CP025434">
    <property type="protein sequence ID" value="AUH67039.1"/>
    <property type="molecule type" value="Genomic_DNA"/>
</dbReference>
<accession>A0A2H5F670</accession>
<evidence type="ECO:0000313" key="8">
    <source>
        <dbReference type="Proteomes" id="UP000234530"/>
    </source>
</evidence>
<dbReference type="InterPro" id="IPR011990">
    <property type="entry name" value="TPR-like_helical_dom_sf"/>
</dbReference>
<dbReference type="InterPro" id="IPR027417">
    <property type="entry name" value="P-loop_NTPase"/>
</dbReference>
<dbReference type="KEGG" id="pzh:CX676_22370"/>
<protein>
    <recommendedName>
        <fullName evidence="6">ABC transporter domain-containing protein</fullName>
    </recommendedName>
</protein>